<dbReference type="Proteomes" id="UP000240653">
    <property type="component" value="Unassembled WGS sequence"/>
</dbReference>
<gene>
    <name evidence="1" type="ORF">C7I85_20160</name>
</gene>
<dbReference type="OrthoDB" id="7363897at2"/>
<evidence type="ECO:0000313" key="2">
    <source>
        <dbReference type="Proteomes" id="UP000240653"/>
    </source>
</evidence>
<keyword evidence="2" id="KW-1185">Reference proteome</keyword>
<proteinExistence type="predicted"/>
<accession>A0A2P7S6X9</accession>
<dbReference type="EMBL" id="PXYL01000011">
    <property type="protein sequence ID" value="PSJ58181.1"/>
    <property type="molecule type" value="Genomic_DNA"/>
</dbReference>
<reference evidence="1 2" key="1">
    <citation type="submission" date="2018-03" db="EMBL/GenBank/DDBJ databases">
        <title>The draft genome of Mesorhizobium soli JCM 19897.</title>
        <authorList>
            <person name="Li L."/>
            <person name="Liu L."/>
            <person name="Liang L."/>
            <person name="Wang T."/>
            <person name="Zhang X."/>
        </authorList>
    </citation>
    <scope>NUCLEOTIDE SEQUENCE [LARGE SCALE GENOMIC DNA]</scope>
    <source>
        <strain evidence="1 2">JCM 19897</strain>
    </source>
</reference>
<protein>
    <submittedName>
        <fullName evidence="1">Uncharacterized protein</fullName>
    </submittedName>
</protein>
<comment type="caution">
    <text evidence="1">The sequence shown here is derived from an EMBL/GenBank/DDBJ whole genome shotgun (WGS) entry which is preliminary data.</text>
</comment>
<dbReference type="RefSeq" id="WP_106725813.1">
    <property type="nucleotide sequence ID" value="NZ_PXYL01000011.1"/>
</dbReference>
<dbReference type="AlphaFoldDB" id="A0A2P7S6X9"/>
<name>A0A2P7S6X9_9HYPH</name>
<evidence type="ECO:0000313" key="1">
    <source>
        <dbReference type="EMBL" id="PSJ58181.1"/>
    </source>
</evidence>
<organism evidence="1 2">
    <name type="scientific">Pseudaminobacter soli</name>
    <name type="common">ex Li et al. 2025</name>
    <dbReference type="NCBI Taxonomy" id="1295366"/>
    <lineage>
        <taxon>Bacteria</taxon>
        <taxon>Pseudomonadati</taxon>
        <taxon>Pseudomonadota</taxon>
        <taxon>Alphaproteobacteria</taxon>
        <taxon>Hyphomicrobiales</taxon>
        <taxon>Phyllobacteriaceae</taxon>
        <taxon>Pseudaminobacter</taxon>
    </lineage>
</organism>
<sequence>MNLVDLILTVCLTANPTHCRDEHLYFESLGTLNQCMFLAEPEIAKWVGEHPIFTVVRWTCAFPKKEKSI</sequence>